<evidence type="ECO:0000256" key="3">
    <source>
        <dbReference type="ARBA" id="ARBA00022989"/>
    </source>
</evidence>
<keyword evidence="3 10" id="KW-1133">Transmembrane helix</keyword>
<evidence type="ECO:0000256" key="10">
    <source>
        <dbReference type="SAM" id="Phobius"/>
    </source>
</evidence>
<keyword evidence="5 10" id="KW-0472">Membrane</keyword>
<dbReference type="CDD" id="cd15047">
    <property type="entry name" value="7tmC_GABA-B-like"/>
    <property type="match status" value="1"/>
</dbReference>
<name>A0A7M7NA35_STRPU</name>
<keyword evidence="2 10" id="KW-0812">Transmembrane</keyword>
<dbReference type="GO" id="GO:0004965">
    <property type="term" value="F:G protein-coupled GABA receptor activity"/>
    <property type="evidence" value="ECO:0000318"/>
    <property type="project" value="GO_Central"/>
</dbReference>
<feature type="compositionally biased region" description="Basic residues" evidence="9">
    <location>
        <begin position="460"/>
        <end position="471"/>
    </location>
</feature>
<evidence type="ECO:0000256" key="7">
    <source>
        <dbReference type="ARBA" id="ARBA00023180"/>
    </source>
</evidence>
<organism evidence="12 13">
    <name type="scientific">Strongylocentrotus purpuratus</name>
    <name type="common">Purple sea urchin</name>
    <dbReference type="NCBI Taxonomy" id="7668"/>
    <lineage>
        <taxon>Eukaryota</taxon>
        <taxon>Metazoa</taxon>
        <taxon>Echinodermata</taxon>
        <taxon>Eleutherozoa</taxon>
        <taxon>Echinozoa</taxon>
        <taxon>Echinoidea</taxon>
        <taxon>Euechinoidea</taxon>
        <taxon>Echinacea</taxon>
        <taxon>Camarodonta</taxon>
        <taxon>Echinidea</taxon>
        <taxon>Strongylocentrotidae</taxon>
        <taxon>Strongylocentrotus</taxon>
    </lineage>
</organism>
<feature type="transmembrane region" description="Helical" evidence="10">
    <location>
        <begin position="236"/>
        <end position="252"/>
    </location>
</feature>
<feature type="domain" description="G-protein coupled receptors family 3 profile" evidence="11">
    <location>
        <begin position="56"/>
        <end position="325"/>
    </location>
</feature>
<dbReference type="KEGG" id="spu:100888602"/>
<evidence type="ECO:0000256" key="9">
    <source>
        <dbReference type="SAM" id="MobiDB-lite"/>
    </source>
</evidence>
<feature type="transmembrane region" description="Helical" evidence="10">
    <location>
        <begin position="126"/>
        <end position="145"/>
    </location>
</feature>
<dbReference type="RefSeq" id="XP_030833503.1">
    <property type="nucleotide sequence ID" value="XM_030977643.1"/>
</dbReference>
<feature type="transmembrane region" description="Helical" evidence="10">
    <location>
        <begin position="49"/>
        <end position="75"/>
    </location>
</feature>
<dbReference type="PANTHER" id="PTHR10519:SF20">
    <property type="entry name" value="G-PROTEIN COUPLED RECEPTOR 156-RELATED"/>
    <property type="match status" value="1"/>
</dbReference>
<dbReference type="InterPro" id="IPR017978">
    <property type="entry name" value="GPCR_3_C"/>
</dbReference>
<dbReference type="PRINTS" id="PR01176">
    <property type="entry name" value="GABABRECEPTR"/>
</dbReference>
<dbReference type="GO" id="GO:0007214">
    <property type="term" value="P:gamma-aminobutyric acid signaling pathway"/>
    <property type="evidence" value="ECO:0000318"/>
    <property type="project" value="GO_Central"/>
</dbReference>
<dbReference type="GO" id="GO:0038039">
    <property type="term" value="C:G protein-coupled receptor heterodimeric complex"/>
    <property type="evidence" value="ECO:0000318"/>
    <property type="project" value="GO_Central"/>
</dbReference>
<reference evidence="12" key="2">
    <citation type="submission" date="2021-01" db="UniProtKB">
        <authorList>
            <consortium name="EnsemblMetazoa"/>
        </authorList>
    </citation>
    <scope>IDENTIFICATION</scope>
</reference>
<evidence type="ECO:0000256" key="4">
    <source>
        <dbReference type="ARBA" id="ARBA00023040"/>
    </source>
</evidence>
<keyword evidence="8" id="KW-0807">Transducer</keyword>
<dbReference type="AlphaFoldDB" id="A0A7M7NA35"/>
<feature type="region of interest" description="Disordered" evidence="9">
    <location>
        <begin position="409"/>
        <end position="479"/>
    </location>
</feature>
<evidence type="ECO:0000259" key="11">
    <source>
        <dbReference type="PROSITE" id="PS50259"/>
    </source>
</evidence>
<keyword evidence="4" id="KW-0297">G-protein coupled receptor</keyword>
<evidence type="ECO:0000256" key="5">
    <source>
        <dbReference type="ARBA" id="ARBA00023136"/>
    </source>
</evidence>
<dbReference type="PANTHER" id="PTHR10519">
    <property type="entry name" value="GABA-B RECEPTOR"/>
    <property type="match status" value="1"/>
</dbReference>
<dbReference type="Proteomes" id="UP000007110">
    <property type="component" value="Unassembled WGS sequence"/>
</dbReference>
<dbReference type="OMA" id="TYLSWET"/>
<evidence type="ECO:0000256" key="8">
    <source>
        <dbReference type="ARBA" id="ARBA00023224"/>
    </source>
</evidence>
<dbReference type="PROSITE" id="PS50259">
    <property type="entry name" value="G_PROTEIN_RECEP_F3_4"/>
    <property type="match status" value="1"/>
</dbReference>
<reference evidence="13" key="1">
    <citation type="submission" date="2015-02" db="EMBL/GenBank/DDBJ databases">
        <title>Genome sequencing for Strongylocentrotus purpuratus.</title>
        <authorList>
            <person name="Murali S."/>
            <person name="Liu Y."/>
            <person name="Vee V."/>
            <person name="English A."/>
            <person name="Wang M."/>
            <person name="Skinner E."/>
            <person name="Han Y."/>
            <person name="Muzny D.M."/>
            <person name="Worley K.C."/>
            <person name="Gibbs R.A."/>
        </authorList>
    </citation>
    <scope>NUCLEOTIDE SEQUENCE</scope>
</reference>
<dbReference type="Pfam" id="PF00003">
    <property type="entry name" value="7tm_3"/>
    <property type="match status" value="1"/>
</dbReference>
<evidence type="ECO:0000256" key="6">
    <source>
        <dbReference type="ARBA" id="ARBA00023170"/>
    </source>
</evidence>
<proteinExistence type="predicted"/>
<evidence type="ECO:0000256" key="1">
    <source>
        <dbReference type="ARBA" id="ARBA00004141"/>
    </source>
</evidence>
<dbReference type="EnsemblMetazoa" id="XM_030977643">
    <property type="protein sequence ID" value="XP_030833503"/>
    <property type="gene ID" value="LOC100888602"/>
</dbReference>
<dbReference type="EnsemblMetazoa" id="XM_030977642">
    <property type="protein sequence ID" value="XP_030833502"/>
    <property type="gene ID" value="LOC100888602"/>
</dbReference>
<dbReference type="RefSeq" id="XP_030833502.1">
    <property type="nucleotide sequence ID" value="XM_030977642.1"/>
</dbReference>
<dbReference type="InParanoid" id="A0A7M7NA35"/>
<evidence type="ECO:0000313" key="13">
    <source>
        <dbReference type="Proteomes" id="UP000007110"/>
    </source>
</evidence>
<feature type="transmembrane region" description="Helical" evidence="10">
    <location>
        <begin position="300"/>
        <end position="320"/>
    </location>
</feature>
<keyword evidence="6" id="KW-0675">Receptor</keyword>
<accession>A0A7M7NA35</accession>
<keyword evidence="7" id="KW-0325">Glycoprotein</keyword>
<keyword evidence="13" id="KW-1185">Reference proteome</keyword>
<protein>
    <recommendedName>
        <fullName evidence="11">G-protein coupled receptors family 3 profile domain-containing protein</fullName>
    </recommendedName>
</protein>
<dbReference type="OrthoDB" id="2150267at2759"/>
<dbReference type="InterPro" id="IPR002455">
    <property type="entry name" value="GPCR3_GABA-B"/>
</dbReference>
<feature type="transmembrane region" description="Helical" evidence="10">
    <location>
        <begin position="273"/>
        <end position="294"/>
    </location>
</feature>
<feature type="transmembrane region" description="Helical" evidence="10">
    <location>
        <begin position="87"/>
        <end position="106"/>
    </location>
</feature>
<dbReference type="GeneID" id="100888602"/>
<sequence length="708" mass="79182">MTTNISHSNGTLHFITLTPIVAMGTEERMTSIPCDGLHDETVYRFISPVLFGCVCVLTLLGLVLSTVFLVFNIRYRNHRLIKMSSPNLNILIVFGTILIYTCVVLLGIDINTTSLETLTALCKARIFLLMCGFTLVYGSLFSKSWRVYRIFGHTGAKRMVIRDNRLIGIITCLLLVDSFIMALWLIFDPPQCQVQLLPVTSENTATQSTDNPLTTQPTTPTLRGSVYVCHSHYHEIWLLVIYVYKCVILLYGTHLSWATRNVALSAMNDSRCIIISVYTCVILVSMTTALSSTMWRWPNVWYSCMALVLLLCTTQVLVLVHVPKILAWKDNPDATMPLSRTITSSYLATNHGQSFGQVEEELFLLSAENAALKRSLGEKDETIRLLQSHVGVAKEKLCQLIVEGDGRHDSGCDFDGSSSATSHEDPASIGTEPSGSEKSILDKPADYVQESGGSQQNSPIKKKKRSPKRSKGTSTKGLCMDQEPVVTVVDLEDKNVLDRSSSALLPPSTGRRESLGVHSIRRRRASSLRSVGSTTSQFEELRNCIAKELHQAQHISSNLRDAIAQDLGSCRQRPLYYDIARTEEDIMSSLSKSYRLRDDDTHSLASSTFTYDNPIFSRDQFPRRSNSSYRTSRTSRQSSFRSVASIALEIAESYTRRGKNGNGKERELQWPSYIPPKESKVRSGEPLRVVRSSEAPIVYTRSIYNTYV</sequence>
<comment type="subcellular location">
    <subcellularLocation>
        <location evidence="1">Membrane</location>
        <topology evidence="1">Multi-pass membrane protein</topology>
    </subcellularLocation>
</comment>
<evidence type="ECO:0000256" key="2">
    <source>
        <dbReference type="ARBA" id="ARBA00022692"/>
    </source>
</evidence>
<evidence type="ECO:0000313" key="12">
    <source>
        <dbReference type="EnsemblMetazoa" id="XP_030833502"/>
    </source>
</evidence>
<feature type="transmembrane region" description="Helical" evidence="10">
    <location>
        <begin position="166"/>
        <end position="187"/>
    </location>
</feature>